<feature type="domain" description="CopG-like ribbon-helix-helix" evidence="1">
    <location>
        <begin position="1"/>
        <end position="37"/>
    </location>
</feature>
<dbReference type="Proteomes" id="UP000235081">
    <property type="component" value="Unassembled WGS sequence"/>
</dbReference>
<comment type="caution">
    <text evidence="2">The sequence shown here is derived from an EMBL/GenBank/DDBJ whole genome shotgun (WGS) entry which is preliminary data.</text>
</comment>
<dbReference type="AlphaFoldDB" id="A0A2N6LAL6"/>
<dbReference type="InterPro" id="IPR010985">
    <property type="entry name" value="Ribbon_hlx_hlx"/>
</dbReference>
<dbReference type="Pfam" id="PF07878">
    <property type="entry name" value="RHH_5"/>
    <property type="match status" value="1"/>
</dbReference>
<gene>
    <name evidence="2" type="ORF">CEN46_18270</name>
</gene>
<dbReference type="GO" id="GO:0006355">
    <property type="term" value="P:regulation of DNA-templated transcription"/>
    <property type="evidence" value="ECO:0007669"/>
    <property type="project" value="InterPro"/>
</dbReference>
<dbReference type="SUPFAM" id="SSF47598">
    <property type="entry name" value="Ribbon-helix-helix"/>
    <property type="match status" value="1"/>
</dbReference>
<proteinExistence type="predicted"/>
<reference evidence="2 3" key="1">
    <citation type="submission" date="2017-07" db="EMBL/GenBank/DDBJ databases">
        <title>Genomes of Fischerella (Mastigocladus) sp. strains.</title>
        <authorList>
            <person name="Miller S.R."/>
        </authorList>
    </citation>
    <scope>NUCLEOTIDE SEQUENCE [LARGE SCALE GENOMIC DNA]</scope>
    <source>
        <strain evidence="2 3">CCMEE 5318</strain>
    </source>
</reference>
<evidence type="ECO:0000259" key="1">
    <source>
        <dbReference type="Pfam" id="PF07878"/>
    </source>
</evidence>
<name>A0A2N6LAL6_9CYAN</name>
<dbReference type="RefSeq" id="WP_102182642.1">
    <property type="nucleotide sequence ID" value="NZ_NMQE01000587.1"/>
</dbReference>
<accession>A0A2N6LAL6</accession>
<dbReference type="EMBL" id="NMQE01000587">
    <property type="protein sequence ID" value="PMB19568.1"/>
    <property type="molecule type" value="Genomic_DNA"/>
</dbReference>
<evidence type="ECO:0000313" key="3">
    <source>
        <dbReference type="Proteomes" id="UP000235081"/>
    </source>
</evidence>
<organism evidence="2 3">
    <name type="scientific">Fischerella thermalis CCMEE 5318</name>
    <dbReference type="NCBI Taxonomy" id="2019666"/>
    <lineage>
        <taxon>Bacteria</taxon>
        <taxon>Bacillati</taxon>
        <taxon>Cyanobacteriota</taxon>
        <taxon>Cyanophyceae</taxon>
        <taxon>Nostocales</taxon>
        <taxon>Hapalosiphonaceae</taxon>
        <taxon>Fischerella</taxon>
    </lineage>
</organism>
<protein>
    <submittedName>
        <fullName evidence="2">CopG family transcriptional regulator</fullName>
    </submittedName>
</protein>
<sequence>MSRTSVTIPESLFEWFKEYCNKQKRSVSAQISFMIEQLKESEEKEVKRD</sequence>
<evidence type="ECO:0000313" key="2">
    <source>
        <dbReference type="EMBL" id="PMB19568.1"/>
    </source>
</evidence>
<dbReference type="InterPro" id="IPR012869">
    <property type="entry name" value="RHH_5"/>
</dbReference>